<keyword evidence="3" id="KW-1185">Reference proteome</keyword>
<keyword evidence="1" id="KW-1133">Transmembrane helix</keyword>
<proteinExistence type="predicted"/>
<feature type="transmembrane region" description="Helical" evidence="1">
    <location>
        <begin position="61"/>
        <end position="84"/>
    </location>
</feature>
<evidence type="ECO:0000313" key="2">
    <source>
        <dbReference type="EMBL" id="KAL3313216.1"/>
    </source>
</evidence>
<evidence type="ECO:0000313" key="3">
    <source>
        <dbReference type="Proteomes" id="UP001626550"/>
    </source>
</evidence>
<evidence type="ECO:0000256" key="1">
    <source>
        <dbReference type="SAM" id="Phobius"/>
    </source>
</evidence>
<feature type="transmembrane region" description="Helical" evidence="1">
    <location>
        <begin position="129"/>
        <end position="154"/>
    </location>
</feature>
<protein>
    <submittedName>
        <fullName evidence="2">Uncharacterized protein</fullName>
    </submittedName>
</protein>
<dbReference type="Gene3D" id="1.20.140.150">
    <property type="match status" value="1"/>
</dbReference>
<dbReference type="Proteomes" id="UP001626550">
    <property type="component" value="Unassembled WGS sequence"/>
</dbReference>
<feature type="transmembrane region" description="Helical" evidence="1">
    <location>
        <begin position="166"/>
        <end position="193"/>
    </location>
</feature>
<keyword evidence="1" id="KW-0812">Transmembrane</keyword>
<organism evidence="2 3">
    <name type="scientific">Cichlidogyrus casuarinus</name>
    <dbReference type="NCBI Taxonomy" id="1844966"/>
    <lineage>
        <taxon>Eukaryota</taxon>
        <taxon>Metazoa</taxon>
        <taxon>Spiralia</taxon>
        <taxon>Lophotrochozoa</taxon>
        <taxon>Platyhelminthes</taxon>
        <taxon>Monogenea</taxon>
        <taxon>Monopisthocotylea</taxon>
        <taxon>Dactylogyridea</taxon>
        <taxon>Ancyrocephalidae</taxon>
        <taxon>Cichlidogyrus</taxon>
    </lineage>
</organism>
<reference evidence="2 3" key="1">
    <citation type="submission" date="2024-11" db="EMBL/GenBank/DDBJ databases">
        <title>Adaptive evolution of stress response genes in parasites aligns with host niche diversity.</title>
        <authorList>
            <person name="Hahn C."/>
            <person name="Resl P."/>
        </authorList>
    </citation>
    <scope>NUCLEOTIDE SEQUENCE [LARGE SCALE GENOMIC DNA]</scope>
    <source>
        <strain evidence="2">EGGRZ-B1_66</strain>
        <tissue evidence="2">Body</tissue>
    </source>
</reference>
<sequence>GLEWKMNSSDSYESEEDLLDFVQDRLSDNLLVLPKDVSSPKLTKAPTVVIKAVHVGRPQKVVAFLANLAALFLLITSSVSTAWMQTEAIRIGLFHECLKLEETWVKEEMTRRQMTNPDNACTMSECISIIRHICGSLNLISVLLAVLTLLVMGYGMNTVKVSRKNLAYNVTIAFNCVNISAMVSVLIMLPILFTLQLQDENFPLHPHGSNLRIGWSLIAAIVAVILLSFQTIIVLLDKSDNEIIYREQILREQLDYEPI</sequence>
<feature type="non-terminal residue" evidence="2">
    <location>
        <position position="1"/>
    </location>
</feature>
<keyword evidence="1" id="KW-0472">Membrane</keyword>
<dbReference type="EMBL" id="JBJKFK010001392">
    <property type="protein sequence ID" value="KAL3313216.1"/>
    <property type="molecule type" value="Genomic_DNA"/>
</dbReference>
<gene>
    <name evidence="2" type="ORF">Ciccas_008181</name>
</gene>
<comment type="caution">
    <text evidence="2">The sequence shown here is derived from an EMBL/GenBank/DDBJ whole genome shotgun (WGS) entry which is preliminary data.</text>
</comment>
<name>A0ABD2Q0P9_9PLAT</name>
<accession>A0ABD2Q0P9</accession>
<feature type="transmembrane region" description="Helical" evidence="1">
    <location>
        <begin position="213"/>
        <end position="236"/>
    </location>
</feature>
<dbReference type="AlphaFoldDB" id="A0ABD2Q0P9"/>